<feature type="domain" description="TNFR-Cys" evidence="3">
    <location>
        <begin position="40"/>
        <end position="86"/>
    </location>
</feature>
<evidence type="ECO:0000256" key="2">
    <source>
        <dbReference type="SAM" id="Phobius"/>
    </source>
</evidence>
<evidence type="ECO:0000313" key="5">
    <source>
        <dbReference type="Proteomes" id="UP000828390"/>
    </source>
</evidence>
<feature type="disulfide bond" evidence="1">
    <location>
        <begin position="68"/>
        <end position="86"/>
    </location>
</feature>
<keyword evidence="2" id="KW-0472">Membrane</keyword>
<accession>A0A9D4GIZ6</accession>
<keyword evidence="1" id="KW-1015">Disulfide bond</keyword>
<feature type="transmembrane region" description="Helical" evidence="2">
    <location>
        <begin position="1088"/>
        <end position="1110"/>
    </location>
</feature>
<evidence type="ECO:0000256" key="1">
    <source>
        <dbReference type="PROSITE-ProRule" id="PRU00206"/>
    </source>
</evidence>
<dbReference type="PROSITE" id="PS50050">
    <property type="entry name" value="TNFR_NGFR_2"/>
    <property type="match status" value="1"/>
</dbReference>
<organism evidence="4 5">
    <name type="scientific">Dreissena polymorpha</name>
    <name type="common">Zebra mussel</name>
    <name type="synonym">Mytilus polymorpha</name>
    <dbReference type="NCBI Taxonomy" id="45954"/>
    <lineage>
        <taxon>Eukaryota</taxon>
        <taxon>Metazoa</taxon>
        <taxon>Spiralia</taxon>
        <taxon>Lophotrochozoa</taxon>
        <taxon>Mollusca</taxon>
        <taxon>Bivalvia</taxon>
        <taxon>Autobranchia</taxon>
        <taxon>Heteroconchia</taxon>
        <taxon>Euheterodonta</taxon>
        <taxon>Imparidentia</taxon>
        <taxon>Neoheterodontei</taxon>
        <taxon>Myida</taxon>
        <taxon>Dreissenoidea</taxon>
        <taxon>Dreissenidae</taxon>
        <taxon>Dreissena</taxon>
    </lineage>
</organism>
<comment type="caution">
    <text evidence="1">Lacks conserved residue(s) required for the propagation of feature annotation.</text>
</comment>
<feature type="repeat" description="TNFR-Cys" evidence="1">
    <location>
        <begin position="40"/>
        <end position="86"/>
    </location>
</feature>
<dbReference type="EMBL" id="JAIWYP010000006">
    <property type="protein sequence ID" value="KAH3814832.1"/>
    <property type="molecule type" value="Genomic_DNA"/>
</dbReference>
<dbReference type="Proteomes" id="UP000828390">
    <property type="component" value="Unassembled WGS sequence"/>
</dbReference>
<name>A0A9D4GIZ6_DREPO</name>
<evidence type="ECO:0000313" key="4">
    <source>
        <dbReference type="EMBL" id="KAH3814832.1"/>
    </source>
</evidence>
<keyword evidence="2" id="KW-1133">Transmembrane helix</keyword>
<protein>
    <recommendedName>
        <fullName evidence="3">TNFR-Cys domain-containing protein</fullName>
    </recommendedName>
</protein>
<comment type="caution">
    <text evidence="4">The sequence shown here is derived from an EMBL/GenBank/DDBJ whole genome shotgun (WGS) entry which is preliminary data.</text>
</comment>
<keyword evidence="2" id="KW-0812">Transmembrane</keyword>
<feature type="transmembrane region" description="Helical" evidence="2">
    <location>
        <begin position="701"/>
        <end position="722"/>
    </location>
</feature>
<reference evidence="4" key="1">
    <citation type="journal article" date="2019" name="bioRxiv">
        <title>The Genome of the Zebra Mussel, Dreissena polymorpha: A Resource for Invasive Species Research.</title>
        <authorList>
            <person name="McCartney M.A."/>
            <person name="Auch B."/>
            <person name="Kono T."/>
            <person name="Mallez S."/>
            <person name="Zhang Y."/>
            <person name="Obille A."/>
            <person name="Becker A."/>
            <person name="Abrahante J.E."/>
            <person name="Garbe J."/>
            <person name="Badalamenti J.P."/>
            <person name="Herman A."/>
            <person name="Mangelson H."/>
            <person name="Liachko I."/>
            <person name="Sullivan S."/>
            <person name="Sone E.D."/>
            <person name="Koren S."/>
            <person name="Silverstein K.A.T."/>
            <person name="Beckman K.B."/>
            <person name="Gohl D.M."/>
        </authorList>
    </citation>
    <scope>NUCLEOTIDE SEQUENCE</scope>
    <source>
        <strain evidence="4">Duluth1</strain>
        <tissue evidence="4">Whole animal</tissue>
    </source>
</reference>
<proteinExistence type="predicted"/>
<dbReference type="InterPro" id="IPR001368">
    <property type="entry name" value="TNFR/NGFR_Cys_rich_reg"/>
</dbReference>
<gene>
    <name evidence="4" type="ORF">DPMN_143345</name>
</gene>
<feature type="transmembrane region" description="Helical" evidence="2">
    <location>
        <begin position="1266"/>
        <end position="1289"/>
    </location>
</feature>
<keyword evidence="5" id="KW-1185">Reference proteome</keyword>
<reference evidence="4" key="2">
    <citation type="submission" date="2020-11" db="EMBL/GenBank/DDBJ databases">
        <authorList>
            <person name="McCartney M.A."/>
            <person name="Auch B."/>
            <person name="Kono T."/>
            <person name="Mallez S."/>
            <person name="Becker A."/>
            <person name="Gohl D.M."/>
            <person name="Silverstein K.A.T."/>
            <person name="Koren S."/>
            <person name="Bechman K.B."/>
            <person name="Herman A."/>
            <person name="Abrahante J.E."/>
            <person name="Garbe J."/>
        </authorList>
    </citation>
    <scope>NUCLEOTIDE SEQUENCE</scope>
    <source>
        <strain evidence="4">Duluth1</strain>
        <tissue evidence="4">Whole animal</tissue>
    </source>
</reference>
<feature type="transmembrane region" description="Helical" evidence="2">
    <location>
        <begin position="743"/>
        <end position="769"/>
    </location>
</feature>
<sequence length="1318" mass="150098">MQCPNPKSGCLNSEGSYECLCSEKSNLYWYQGQCLDCSDPCPQGLYEYQPCNQAQGLPRICRNCTQFCGSNFYVKEPCTARKDAVCLMCQPKCNGSREFEYKQCSSMQNRECKDKSNLRMPSVTGNVVLDDRDTSGVSQDNLYTSFAYNPVKNNQLSFLLKKGVAGLGSEIWVDITLLDAQPVMMFRPVDHSREFTPGEFPGPGQILKKYCPYPLPYQYEYKYIKHNNVYYKGDTSDGLKTLKPCDSKPESFPNVTEARRNSIFCTKPGILSDAFYGINPEDYRTTQSVWEEYSERCRRLHENCESCSKNCSKLLPLDTRPECRVSVADGTGDSPRLPACYSCCMKTSCTDPCRTYHNHQCPMVRCQVGNLVQFQLVPVYQNADTYYCHVEPANDHRILTLEYSVIIGTQGKIFLKKRLDVLTDGEWVKKGRLRKSDAIIYVELDSLIRDQPNLVTVRQVSPDRVFVDVGHYRAQGVALSSSVISEDSAFIRPVRPFGISQKLFAQRNCEDTDLDGIVVGKDLQDPNNVLRDLVPINLGNGTFQVSNKTSSTAMVGINPHSSILKAIFKPTKVDVTASMTMNGTHWIITILGRVESCPGVFSLNVSDYSYLEHPWYQYDVAVQCPNTFSVNVSVPSGDPRSLSKDVQVLVRDVEGVKILVVHTVGLQEDYSAYTSHTEPSEKSELEKQVAKDKEKTHPAHFSILFIAVVAGAVVLLLFLLCFGVAWEQGIPAGKFQRFRVRHLVLLVIYITFQFLYALMVTMTVFVLIVQAVNRDTTTFIRQYNQQRSVTNALSHLELDAMETHLWAELGRQNAKTKEQKQACYSVIQTVIQDVEKLRQSIETKSINAMQKQNLKTLIQDQSKTSLDRFAADLLEFRKKYSKYEEYILHKLSTELNNTYASISNSKWLQGAQFLYRYVQISKELLGEKNLVPWMNWVNMQTDMRSLVEGLTLPLPDLPVLTKDSPDLTNRFTPQQQPLRSAPLSVQTINKWAVQPDMAQNSANRTRNGRDDTQRKVTTFDIGSYKIFVVCMVIIDVLWLTHRIVKACGIGKLILYGYPVYMDVRDTKGEKKENKTPLMKTVRDLLTRVLAKMFIPKLIGTLFVCLMVYFVTICADKFINRNSFKLFGYYNDMEVIMKINQDAINVRIRSHADRINHMEFKMYEEAMNVNVKNHQYVLNLIQTQWGAIERAHSRMYCEYLHMLNVSAVCNEVLGDDSLAEVRPDRCTFPPVMPNLYQRNATEAARIAGAQLDGFLFNIRKLVFDTCYIIIIYLSGIVIKELLCAVLWIYVKRSGFMSLRIIYETDEVPGSSDTSTLNKT</sequence>
<evidence type="ECO:0000259" key="3">
    <source>
        <dbReference type="PROSITE" id="PS50050"/>
    </source>
</evidence>